<organism evidence="1">
    <name type="scientific">Planktothricoides raciborskii GIHE-MW2</name>
    <dbReference type="NCBI Taxonomy" id="2792601"/>
    <lineage>
        <taxon>Bacteria</taxon>
        <taxon>Bacillati</taxon>
        <taxon>Cyanobacteriota</taxon>
        <taxon>Cyanophyceae</taxon>
        <taxon>Oscillatoriophycideae</taxon>
        <taxon>Oscillatoriales</taxon>
        <taxon>Oscillatoriaceae</taxon>
        <taxon>Planktothricoides</taxon>
    </lineage>
</organism>
<protein>
    <submittedName>
        <fullName evidence="1">Uncharacterized protein</fullName>
    </submittedName>
</protein>
<proteinExistence type="predicted"/>
<dbReference type="AlphaFoldDB" id="A0AAU8JH76"/>
<dbReference type="RefSeq" id="WP_054469516.1">
    <property type="nucleotide sequence ID" value="NZ_CP159837.1"/>
</dbReference>
<dbReference type="EMBL" id="CP159837">
    <property type="protein sequence ID" value="XCM38563.1"/>
    <property type="molecule type" value="Genomic_DNA"/>
</dbReference>
<gene>
    <name evidence="1" type="ORF">ABWT76_001419</name>
</gene>
<sequence>MTFVSGVKEFIQSWDDCFVEVTETDVFATSPQGNINSEGTSACYNSAIFPKYHRYFKKSLEAGIRELAIALIRKYNCITYSSCQGHATTNDAVMRQRYVAILPRTPQEYERFFNLFHHLAKLTNQQIADNSVKVAIGDDPVESEDGVMPGITLFFVADHKDETLYFHDVEIAYQKVLEIVLSHSEGALRSTNAPYEV</sequence>
<name>A0AAU8JH76_9CYAN</name>
<accession>A0AAU8JH76</accession>
<evidence type="ECO:0000313" key="1">
    <source>
        <dbReference type="EMBL" id="XCM38563.1"/>
    </source>
</evidence>
<reference evidence="1" key="1">
    <citation type="submission" date="2024-07" db="EMBL/GenBank/DDBJ databases">
        <authorList>
            <person name="Kim Y.J."/>
            <person name="Jeong J.Y."/>
        </authorList>
    </citation>
    <scope>NUCLEOTIDE SEQUENCE</scope>
    <source>
        <strain evidence="1">GIHE-MW2</strain>
    </source>
</reference>